<gene>
    <name evidence="6" type="ORF">Cs308_0670</name>
</gene>
<evidence type="ECO:0000256" key="3">
    <source>
        <dbReference type="ARBA" id="ARBA00023002"/>
    </source>
</evidence>
<dbReference type="STRING" id="1806891.Cs308_0670"/>
<dbReference type="Gene3D" id="3.30.360.10">
    <property type="entry name" value="Dihydrodipicolinate Reductase, domain 2"/>
    <property type="match status" value="1"/>
</dbReference>
<evidence type="ECO:0000256" key="1">
    <source>
        <dbReference type="ARBA" id="ARBA00010584"/>
    </source>
</evidence>
<dbReference type="Proteomes" id="UP000078162">
    <property type="component" value="Chromosome"/>
</dbReference>
<dbReference type="InterPro" id="IPR000534">
    <property type="entry name" value="Semialdehyde_DH_NAD-bd"/>
</dbReference>
<name>A0A1A9HV14_9CHLA</name>
<dbReference type="SUPFAM" id="SSF51735">
    <property type="entry name" value="NAD(P)-binding Rossmann-fold domains"/>
    <property type="match status" value="1"/>
</dbReference>
<feature type="active site" description="Proton acceptor" evidence="4">
    <location>
        <position position="229"/>
    </location>
</feature>
<dbReference type="RefSeq" id="WP_066482499.1">
    <property type="nucleotide sequence ID" value="NZ_CP014639.1"/>
</dbReference>
<dbReference type="PIRSF" id="PIRSF000148">
    <property type="entry name" value="ASA_dh"/>
    <property type="match status" value="1"/>
</dbReference>
<dbReference type="CDD" id="cd18130">
    <property type="entry name" value="ASADH_C_arch_fung_like"/>
    <property type="match status" value="1"/>
</dbReference>
<accession>A0A1A9HV14</accession>
<dbReference type="CDD" id="cd02315">
    <property type="entry name" value="ScASADH_like_N"/>
    <property type="match status" value="1"/>
</dbReference>
<dbReference type="OrthoDB" id="9805684at2"/>
<dbReference type="SMART" id="SM00859">
    <property type="entry name" value="Semialdhyde_dh"/>
    <property type="match status" value="1"/>
</dbReference>
<protein>
    <submittedName>
        <fullName evidence="6">Aspartate-semialdehyde dehydrogenase</fullName>
    </submittedName>
</protein>
<dbReference type="InterPro" id="IPR005676">
    <property type="entry name" value="Asp_semi-ald_DH_pep-lack"/>
</dbReference>
<comment type="similarity">
    <text evidence="1">Belongs to the aspartate-semialdehyde dehydrogenase family.</text>
</comment>
<sequence>MQVAVLGATGLVGQKFMALLHKWYDWTVAEIVASESKYRQLYGSVCLWQEPLGPMPKKVSSLLLRKVEELESPIVVSFLPTARAKLIEAYCLSQGKIIFSNTSAHRMYPWVPIIIPELNADHIQLIEKQPYPGKIITNPNCCVSGIALALAPLRVLCIDHVHIVTLQSGSGAGYPGVPSLDLLANTIPHIVGEEEKILRETQKILGTIQQPLNFKLSVSVHRVPVVYGHTLTLHVTFVQPIDLEEVLSCYQKKNEEFPDTYKLYNHPWDPQARKHLSHDDMGVHIGPITYGGDACTIKMNVLIHNLVRGAAGALLANMANYYQQYLGRKECLT</sequence>
<dbReference type="InterPro" id="IPR051823">
    <property type="entry name" value="ASADH-related"/>
</dbReference>
<dbReference type="EMBL" id="CP014639">
    <property type="protein sequence ID" value="ANH78840.1"/>
    <property type="molecule type" value="Genomic_DNA"/>
</dbReference>
<dbReference type="GO" id="GO:0009088">
    <property type="term" value="P:threonine biosynthetic process"/>
    <property type="evidence" value="ECO:0007669"/>
    <property type="project" value="TreeGrafter"/>
</dbReference>
<dbReference type="Pfam" id="PF02774">
    <property type="entry name" value="Semialdhyde_dhC"/>
    <property type="match status" value="1"/>
</dbReference>
<dbReference type="GO" id="GO:0046983">
    <property type="term" value="F:protein dimerization activity"/>
    <property type="evidence" value="ECO:0007669"/>
    <property type="project" value="InterPro"/>
</dbReference>
<dbReference type="GO" id="GO:0004073">
    <property type="term" value="F:aspartate-semialdehyde dehydrogenase activity"/>
    <property type="evidence" value="ECO:0007669"/>
    <property type="project" value="UniProtKB-ARBA"/>
</dbReference>
<evidence type="ECO:0000256" key="2">
    <source>
        <dbReference type="ARBA" id="ARBA00022857"/>
    </source>
</evidence>
<dbReference type="InterPro" id="IPR012280">
    <property type="entry name" value="Semialdhyde_DH_dimer_dom"/>
</dbReference>
<feature type="domain" description="Semialdehyde dehydrogenase NAD-binding" evidence="5">
    <location>
        <begin position="2"/>
        <end position="126"/>
    </location>
</feature>
<evidence type="ECO:0000313" key="7">
    <source>
        <dbReference type="Proteomes" id="UP000078162"/>
    </source>
</evidence>
<dbReference type="Gene3D" id="3.40.50.720">
    <property type="entry name" value="NAD(P)-binding Rossmann-like Domain"/>
    <property type="match status" value="1"/>
</dbReference>
<keyword evidence="2" id="KW-0521">NADP</keyword>
<dbReference type="PANTHER" id="PTHR46718">
    <property type="entry name" value="ASPARTATE-SEMIALDEHYDE DEHYDROGENASE"/>
    <property type="match status" value="1"/>
</dbReference>
<dbReference type="SUPFAM" id="SSF55347">
    <property type="entry name" value="Glyceraldehyde-3-phosphate dehydrogenase-like, C-terminal domain"/>
    <property type="match status" value="1"/>
</dbReference>
<evidence type="ECO:0000256" key="4">
    <source>
        <dbReference type="PIRSR" id="PIRSR000148-1"/>
    </source>
</evidence>
<dbReference type="GO" id="GO:0051287">
    <property type="term" value="F:NAD binding"/>
    <property type="evidence" value="ECO:0007669"/>
    <property type="project" value="InterPro"/>
</dbReference>
<dbReference type="Pfam" id="PF01118">
    <property type="entry name" value="Semialdhyde_dh"/>
    <property type="match status" value="1"/>
</dbReference>
<dbReference type="NCBIfam" id="TIGR00978">
    <property type="entry name" value="asd_EA"/>
    <property type="match status" value="1"/>
</dbReference>
<organism evidence="6 7">
    <name type="scientific">Candidatus Chlamydia sanziniae</name>
    <dbReference type="NCBI Taxonomy" id="1806891"/>
    <lineage>
        <taxon>Bacteria</taxon>
        <taxon>Pseudomonadati</taxon>
        <taxon>Chlamydiota</taxon>
        <taxon>Chlamydiia</taxon>
        <taxon>Chlamydiales</taxon>
        <taxon>Chlamydiaceae</taxon>
        <taxon>Chlamydia/Chlamydophila group</taxon>
        <taxon>Chlamydia</taxon>
    </lineage>
</organism>
<reference evidence="6 7" key="1">
    <citation type="submission" date="2016-03" db="EMBL/GenBank/DDBJ databases">
        <title>Culture-independent genomics supports pathogen discovery for uncultivable bacteria within the genus Chlamydia.</title>
        <authorList>
            <person name="Taylor-Brown A."/>
            <person name="Bachmann N.L."/>
            <person name="Borel N."/>
            <person name="Polkinghorne A."/>
        </authorList>
    </citation>
    <scope>NUCLEOTIDE SEQUENCE [LARGE SCALE GENOMIC DNA]</scope>
    <source>
        <strain evidence="6 7">2742-308</strain>
    </source>
</reference>
<dbReference type="PATRIC" id="fig|1806891.3.peg.661"/>
<keyword evidence="7" id="KW-1185">Reference proteome</keyword>
<feature type="active site" description="Acyl-thioester intermediate" evidence="4">
    <location>
        <position position="141"/>
    </location>
</feature>
<evidence type="ECO:0000259" key="5">
    <source>
        <dbReference type="SMART" id="SM00859"/>
    </source>
</evidence>
<dbReference type="PANTHER" id="PTHR46718:SF1">
    <property type="entry name" value="ASPARTATE-SEMIALDEHYDE DEHYDROGENASE"/>
    <property type="match status" value="1"/>
</dbReference>
<dbReference type="NCBIfam" id="NF006416">
    <property type="entry name" value="PRK08664.1"/>
    <property type="match status" value="1"/>
</dbReference>
<dbReference type="KEGG" id="csaz:Cs308_0670"/>
<dbReference type="GO" id="GO:0009086">
    <property type="term" value="P:methionine biosynthetic process"/>
    <property type="evidence" value="ECO:0007669"/>
    <property type="project" value="UniProtKB-ARBA"/>
</dbReference>
<dbReference type="GO" id="GO:0050661">
    <property type="term" value="F:NADP binding"/>
    <property type="evidence" value="ECO:0007669"/>
    <property type="project" value="InterPro"/>
</dbReference>
<keyword evidence="3" id="KW-0560">Oxidoreductase</keyword>
<proteinExistence type="inferred from homology"/>
<dbReference type="InterPro" id="IPR036291">
    <property type="entry name" value="NAD(P)-bd_dom_sf"/>
</dbReference>
<evidence type="ECO:0000313" key="6">
    <source>
        <dbReference type="EMBL" id="ANH78840.1"/>
    </source>
</evidence>
<dbReference type="AlphaFoldDB" id="A0A1A9HV14"/>